<gene>
    <name evidence="2" type="ORF">Tel_12590</name>
</gene>
<proteinExistence type="predicted"/>
<dbReference type="InterPro" id="IPR038694">
    <property type="entry name" value="DUF427_sf"/>
</dbReference>
<evidence type="ECO:0000313" key="2">
    <source>
        <dbReference type="EMBL" id="ALP53904.1"/>
    </source>
</evidence>
<evidence type="ECO:0000259" key="1">
    <source>
        <dbReference type="Pfam" id="PF04248"/>
    </source>
</evidence>
<accession>A0A0S2TFG5</accession>
<dbReference type="AlphaFoldDB" id="A0A0S2TFG5"/>
<dbReference type="InterPro" id="IPR007361">
    <property type="entry name" value="DUF427"/>
</dbReference>
<dbReference type="KEGG" id="tee:Tel_12590"/>
<dbReference type="Gene3D" id="2.170.150.40">
    <property type="entry name" value="Domain of unknown function (DUF427)"/>
    <property type="match status" value="2"/>
</dbReference>
<keyword evidence="3" id="KW-1185">Reference proteome</keyword>
<dbReference type="Pfam" id="PF04248">
    <property type="entry name" value="NTP_transf_9"/>
    <property type="match status" value="2"/>
</dbReference>
<organism evidence="2 3">
    <name type="scientific">Candidatus Tenderia electrophaga</name>
    <dbReference type="NCBI Taxonomy" id="1748243"/>
    <lineage>
        <taxon>Bacteria</taxon>
        <taxon>Pseudomonadati</taxon>
        <taxon>Pseudomonadota</taxon>
        <taxon>Gammaproteobacteria</taxon>
        <taxon>Candidatus Tenderiales</taxon>
        <taxon>Candidatus Tenderiaceae</taxon>
        <taxon>Candidatus Tenderia</taxon>
    </lineage>
</organism>
<name>A0A0S2TFG5_9GAMM</name>
<feature type="domain" description="DUF427" evidence="1">
    <location>
        <begin position="135"/>
        <end position="226"/>
    </location>
</feature>
<protein>
    <recommendedName>
        <fullName evidence="1">DUF427 domain-containing protein</fullName>
    </recommendedName>
</protein>
<dbReference type="EMBL" id="CP013099">
    <property type="protein sequence ID" value="ALP53904.1"/>
    <property type="molecule type" value="Genomic_DNA"/>
</dbReference>
<dbReference type="PANTHER" id="PTHR34310:SF9">
    <property type="entry name" value="BLR5716 PROTEIN"/>
    <property type="match status" value="1"/>
</dbReference>
<dbReference type="Proteomes" id="UP000055136">
    <property type="component" value="Chromosome"/>
</dbReference>
<sequence length="244" mass="27839">MRPPRDIPPAAEWLPSPKWIRAYAGGRKMVDSRRAMLLRQDGRPAFYYFPETDVAMDCLTADSEENGTLRYRHQKKGAECAWQLMAGGKHPPELNGHLTLDWSAMDAWFEEDEEVFVHARDPRVRVDTLHSSRHVRVVVLGETVAETHHPVLLFETGLPVRYYIPKLDVNMALLEPSPHATRCPYKGEAGYYSVCVDGRRAENIAWYYRYPTGEVHDIATLLAFYGEHVDAIYVDGEPIQQEGA</sequence>
<dbReference type="STRING" id="1748243.Tel_12590"/>
<feature type="domain" description="DUF427" evidence="1">
    <location>
        <begin position="20"/>
        <end position="85"/>
    </location>
</feature>
<reference evidence="2" key="1">
    <citation type="submission" date="2015-10" db="EMBL/GenBank/DDBJ databases">
        <title>Description of Candidatus Tenderia electrophaga gen. nov, sp. nov., an Uncultivated Electroautotroph from a Biocathode Enrichment.</title>
        <authorList>
            <person name="Eddie B.J."/>
            <person name="Malanoski A.P."/>
            <person name="Wang Z."/>
            <person name="Hall R.J."/>
            <person name="Oh S.D."/>
            <person name="Heiner C."/>
            <person name="Lin B."/>
            <person name="Strycharz-Glaven S.M."/>
        </authorList>
    </citation>
    <scope>NUCLEOTIDE SEQUENCE [LARGE SCALE GENOMIC DNA]</scope>
    <source>
        <strain evidence="2">NRL1</strain>
    </source>
</reference>
<evidence type="ECO:0000313" key="3">
    <source>
        <dbReference type="Proteomes" id="UP000055136"/>
    </source>
</evidence>
<dbReference type="PANTHER" id="PTHR34310">
    <property type="entry name" value="DUF427 DOMAIN PROTEIN (AFU_ORTHOLOGUE AFUA_3G02220)"/>
    <property type="match status" value="1"/>
</dbReference>